<keyword evidence="4" id="KW-1185">Reference proteome</keyword>
<sequence>MLLNSCWHSLFCCGLRIALTFRIAVTLFIGSFAMAQSGPLMADAILMEFSSEHCPPCRAMQPVVSELIARGVPVRQVDVAAEPQLTRRFQIRSTPTYVVVRDGQEVTRLLGTQSIEQLRDALQQSSSGPIVPTRSEFAPLNNRRPSEMPEPQTRLAPLAGGAAALTSAPTRSVRRELDQTFAQPASSQANSLPAMSGEPMPNAGLAGAVERAQAATVRLRVYDGRGYGAGTGTIIDVHGEEALVLTCGHLFRDGEGSDKIEVDVFVGGQPKTVAGHLVDFDAGDRDIGLVAIRPGISVQAVEVIRKDDVIRVGQTAFSFGCDRGDDPSRRDTRITGVDKYNQNIGASNLEISGAPIDGRSGGGLFDERGRLIGVCNAADYKSDIGIYTGPRSIQWQLDRVQLSHLYAPGAEGSVASVVNEVTEPTNDFGRSSARETDDVSLAGAFSDGGTIHEPTNDSATEMIVILRDRNGNTREQVLTLDRPDANLVEQIRQAAIRR</sequence>
<dbReference type="Gene3D" id="2.40.10.120">
    <property type="match status" value="1"/>
</dbReference>
<evidence type="ECO:0000259" key="2">
    <source>
        <dbReference type="PROSITE" id="PS51352"/>
    </source>
</evidence>
<dbReference type="InterPro" id="IPR013766">
    <property type="entry name" value="Thioredoxin_domain"/>
</dbReference>
<dbReference type="Pfam" id="PF00085">
    <property type="entry name" value="Thioredoxin"/>
    <property type="match status" value="1"/>
</dbReference>
<dbReference type="SUPFAM" id="SSF52833">
    <property type="entry name" value="Thioredoxin-like"/>
    <property type="match status" value="1"/>
</dbReference>
<feature type="region of interest" description="Disordered" evidence="1">
    <location>
        <begin position="122"/>
        <end position="154"/>
    </location>
</feature>
<dbReference type="EMBL" id="SJPM01000007">
    <property type="protein sequence ID" value="TWT94897.1"/>
    <property type="molecule type" value="Genomic_DNA"/>
</dbReference>
<protein>
    <submittedName>
        <fullName evidence="3">Thioredoxin</fullName>
    </submittedName>
</protein>
<dbReference type="CDD" id="cd02947">
    <property type="entry name" value="TRX_family"/>
    <property type="match status" value="1"/>
</dbReference>
<dbReference type="Gene3D" id="3.40.30.10">
    <property type="entry name" value="Glutaredoxin"/>
    <property type="match status" value="1"/>
</dbReference>
<name>A0A5C6A6A9_9BACT</name>
<dbReference type="Proteomes" id="UP000316213">
    <property type="component" value="Unassembled WGS sequence"/>
</dbReference>
<accession>A0A5C6A6A9</accession>
<comment type="caution">
    <text evidence="3">The sequence shown here is derived from an EMBL/GenBank/DDBJ whole genome shotgun (WGS) entry which is preliminary data.</text>
</comment>
<dbReference type="PROSITE" id="PS51352">
    <property type="entry name" value="THIOREDOXIN_2"/>
    <property type="match status" value="1"/>
</dbReference>
<feature type="domain" description="Thioredoxin" evidence="2">
    <location>
        <begin position="21"/>
        <end position="127"/>
    </location>
</feature>
<dbReference type="AlphaFoldDB" id="A0A5C6A6A9"/>
<dbReference type="Pfam" id="PF13365">
    <property type="entry name" value="Trypsin_2"/>
    <property type="match status" value="1"/>
</dbReference>
<dbReference type="InterPro" id="IPR009003">
    <property type="entry name" value="Peptidase_S1_PA"/>
</dbReference>
<dbReference type="GO" id="GO:0015035">
    <property type="term" value="F:protein-disulfide reductase activity"/>
    <property type="evidence" value="ECO:0007669"/>
    <property type="project" value="TreeGrafter"/>
</dbReference>
<gene>
    <name evidence="3" type="primary">trxA_4</name>
    <name evidence="3" type="ORF">Pla100_34680</name>
</gene>
<dbReference type="PANTHER" id="PTHR45663">
    <property type="entry name" value="GEO12009P1"/>
    <property type="match status" value="1"/>
</dbReference>
<organism evidence="3 4">
    <name type="scientific">Neorhodopirellula pilleata</name>
    <dbReference type="NCBI Taxonomy" id="2714738"/>
    <lineage>
        <taxon>Bacteria</taxon>
        <taxon>Pseudomonadati</taxon>
        <taxon>Planctomycetota</taxon>
        <taxon>Planctomycetia</taxon>
        <taxon>Pirellulales</taxon>
        <taxon>Pirellulaceae</taxon>
        <taxon>Neorhodopirellula</taxon>
    </lineage>
</organism>
<dbReference type="SUPFAM" id="SSF50494">
    <property type="entry name" value="Trypsin-like serine proteases"/>
    <property type="match status" value="1"/>
</dbReference>
<evidence type="ECO:0000256" key="1">
    <source>
        <dbReference type="SAM" id="MobiDB-lite"/>
    </source>
</evidence>
<reference evidence="3 4" key="1">
    <citation type="submission" date="2019-02" db="EMBL/GenBank/DDBJ databases">
        <title>Deep-cultivation of Planctomycetes and their phenomic and genomic characterization uncovers novel biology.</title>
        <authorList>
            <person name="Wiegand S."/>
            <person name="Jogler M."/>
            <person name="Boedeker C."/>
            <person name="Pinto D."/>
            <person name="Vollmers J."/>
            <person name="Rivas-Marin E."/>
            <person name="Kohn T."/>
            <person name="Peeters S.H."/>
            <person name="Heuer A."/>
            <person name="Rast P."/>
            <person name="Oberbeckmann S."/>
            <person name="Bunk B."/>
            <person name="Jeske O."/>
            <person name="Meyerdierks A."/>
            <person name="Storesund J.E."/>
            <person name="Kallscheuer N."/>
            <person name="Luecker S."/>
            <person name="Lage O.M."/>
            <person name="Pohl T."/>
            <person name="Merkel B.J."/>
            <person name="Hornburger P."/>
            <person name="Mueller R.-W."/>
            <person name="Bruemmer F."/>
            <person name="Labrenz M."/>
            <person name="Spormann A.M."/>
            <person name="Op Den Camp H."/>
            <person name="Overmann J."/>
            <person name="Amann R."/>
            <person name="Jetten M.S.M."/>
            <person name="Mascher T."/>
            <person name="Medema M.H."/>
            <person name="Devos D.P."/>
            <person name="Kaster A.-K."/>
            <person name="Ovreas L."/>
            <person name="Rohde M."/>
            <person name="Galperin M.Y."/>
            <person name="Jogler C."/>
        </authorList>
    </citation>
    <scope>NUCLEOTIDE SEQUENCE [LARGE SCALE GENOMIC DNA]</scope>
    <source>
        <strain evidence="3 4">Pla100</strain>
    </source>
</reference>
<dbReference type="PANTHER" id="PTHR45663:SF11">
    <property type="entry name" value="GEO12009P1"/>
    <property type="match status" value="1"/>
</dbReference>
<dbReference type="InterPro" id="IPR036249">
    <property type="entry name" value="Thioredoxin-like_sf"/>
</dbReference>
<dbReference type="GO" id="GO:0005737">
    <property type="term" value="C:cytoplasm"/>
    <property type="evidence" value="ECO:0007669"/>
    <property type="project" value="TreeGrafter"/>
</dbReference>
<evidence type="ECO:0000313" key="3">
    <source>
        <dbReference type="EMBL" id="TWT94897.1"/>
    </source>
</evidence>
<proteinExistence type="predicted"/>
<evidence type="ECO:0000313" key="4">
    <source>
        <dbReference type="Proteomes" id="UP000316213"/>
    </source>
</evidence>